<dbReference type="InterPro" id="IPR000847">
    <property type="entry name" value="LysR_HTH_N"/>
</dbReference>
<dbReference type="InterPro" id="IPR005119">
    <property type="entry name" value="LysR_subst-bd"/>
</dbReference>
<dbReference type="GO" id="GO:0006351">
    <property type="term" value="P:DNA-templated transcription"/>
    <property type="evidence" value="ECO:0007669"/>
    <property type="project" value="TreeGrafter"/>
</dbReference>
<evidence type="ECO:0000256" key="4">
    <source>
        <dbReference type="ARBA" id="ARBA00023163"/>
    </source>
</evidence>
<keyword evidence="3" id="KW-0238">DNA-binding</keyword>
<dbReference type="PANTHER" id="PTHR30537:SF5">
    <property type="entry name" value="HTH-TYPE TRANSCRIPTIONAL ACTIVATOR TTDR-RELATED"/>
    <property type="match status" value="1"/>
</dbReference>
<dbReference type="InterPro" id="IPR036388">
    <property type="entry name" value="WH-like_DNA-bd_sf"/>
</dbReference>
<dbReference type="GO" id="GO:0043565">
    <property type="term" value="F:sequence-specific DNA binding"/>
    <property type="evidence" value="ECO:0007669"/>
    <property type="project" value="TreeGrafter"/>
</dbReference>
<dbReference type="SUPFAM" id="SSF53850">
    <property type="entry name" value="Periplasmic binding protein-like II"/>
    <property type="match status" value="1"/>
</dbReference>
<keyword evidence="2" id="KW-0805">Transcription regulation</keyword>
<evidence type="ECO:0000313" key="6">
    <source>
        <dbReference type="EMBL" id="QKZ05970.1"/>
    </source>
</evidence>
<dbReference type="Pfam" id="PF03466">
    <property type="entry name" value="LysR_substrate"/>
    <property type="match status" value="1"/>
</dbReference>
<comment type="similarity">
    <text evidence="1">Belongs to the LysR transcriptional regulatory family.</text>
</comment>
<dbReference type="FunFam" id="3.40.190.290:FF:000001">
    <property type="entry name" value="Transcriptional regulator, LysR family"/>
    <property type="match status" value="1"/>
</dbReference>
<dbReference type="Proteomes" id="UP000509568">
    <property type="component" value="Chromosome"/>
</dbReference>
<evidence type="ECO:0000259" key="5">
    <source>
        <dbReference type="PROSITE" id="PS50931"/>
    </source>
</evidence>
<sequence>MDLFQAMGVFVQVVEGGSMTAAADACGMSTTMVGNHLRALEQRLGVSLLRRTTRRQSLTEFGSAYYQRCLDILGQVSAAEQLAEEVQAVPHGTLRISAPPTFGAECLMPCLADYLNENPAVKLDVVLTDRLVDLVEEGFDAAIRLGTLENSSLIARPLQDYGLTLCAAPAYLAGRGAPVDVQALAEHDCLAFAYPAGTEWRWTQKHWRLSGPEGEVSVEVSGRIAVNSAPALKRAALSGLGIAMLPDALVREELASGRLVPLLPDWHLPVRPMHLVYPQERYRSPKLRSFVAFVVGAMAKDL</sequence>
<dbReference type="KEGG" id="pez:HWQ56_20135"/>
<dbReference type="GO" id="GO:0003700">
    <property type="term" value="F:DNA-binding transcription factor activity"/>
    <property type="evidence" value="ECO:0007669"/>
    <property type="project" value="InterPro"/>
</dbReference>
<dbReference type="AlphaFoldDB" id="A0A7D5HF51"/>
<evidence type="ECO:0000256" key="3">
    <source>
        <dbReference type="ARBA" id="ARBA00023125"/>
    </source>
</evidence>
<dbReference type="InterPro" id="IPR058163">
    <property type="entry name" value="LysR-type_TF_proteobact-type"/>
</dbReference>
<accession>A0A7D5HF51</accession>
<evidence type="ECO:0000313" key="7">
    <source>
        <dbReference type="Proteomes" id="UP000509568"/>
    </source>
</evidence>
<gene>
    <name evidence="6" type="ORF">HWQ56_20135</name>
</gene>
<dbReference type="Gene3D" id="3.40.190.290">
    <property type="match status" value="1"/>
</dbReference>
<keyword evidence="4" id="KW-0804">Transcription</keyword>
<name>A0A7D5HF51_9PSED</name>
<protein>
    <submittedName>
        <fullName evidence="6">LysR family transcriptional regulator</fullName>
    </submittedName>
</protein>
<evidence type="ECO:0000256" key="2">
    <source>
        <dbReference type="ARBA" id="ARBA00023015"/>
    </source>
</evidence>
<dbReference type="FunFam" id="1.10.10.10:FF:000001">
    <property type="entry name" value="LysR family transcriptional regulator"/>
    <property type="match status" value="1"/>
</dbReference>
<feature type="domain" description="HTH lysR-type" evidence="5">
    <location>
        <begin position="1"/>
        <end position="59"/>
    </location>
</feature>
<dbReference type="Gene3D" id="1.10.10.10">
    <property type="entry name" value="Winged helix-like DNA-binding domain superfamily/Winged helix DNA-binding domain"/>
    <property type="match status" value="1"/>
</dbReference>
<dbReference type="RefSeq" id="WP_176571611.1">
    <property type="nucleotide sequence ID" value="NZ_CP056030.1"/>
</dbReference>
<reference evidence="6 7" key="1">
    <citation type="submission" date="2020-06" db="EMBL/GenBank/DDBJ databases">
        <title>Pseudomonas eucalypticola sp. nov., an endophyte of Eucalyptus dunnii leaves with biocontrol ability of eucalyptus leaf blight.</title>
        <authorList>
            <person name="Liu Y."/>
            <person name="Song Z."/>
            <person name="Zeng H."/>
            <person name="Lu M."/>
            <person name="Wang X."/>
            <person name="Lian X."/>
            <person name="Zhang Q."/>
        </authorList>
    </citation>
    <scope>NUCLEOTIDE SEQUENCE [LARGE SCALE GENOMIC DNA]</scope>
    <source>
        <strain evidence="6 7">NP-1</strain>
    </source>
</reference>
<dbReference type="CDD" id="cd08477">
    <property type="entry name" value="PBP2_CrgA_like_8"/>
    <property type="match status" value="1"/>
</dbReference>
<dbReference type="InterPro" id="IPR036390">
    <property type="entry name" value="WH_DNA-bd_sf"/>
</dbReference>
<dbReference type="PROSITE" id="PS50931">
    <property type="entry name" value="HTH_LYSR"/>
    <property type="match status" value="1"/>
</dbReference>
<dbReference type="EMBL" id="CP056030">
    <property type="protein sequence ID" value="QKZ05970.1"/>
    <property type="molecule type" value="Genomic_DNA"/>
</dbReference>
<dbReference type="PANTHER" id="PTHR30537">
    <property type="entry name" value="HTH-TYPE TRANSCRIPTIONAL REGULATOR"/>
    <property type="match status" value="1"/>
</dbReference>
<dbReference type="SUPFAM" id="SSF46785">
    <property type="entry name" value="Winged helix' DNA-binding domain"/>
    <property type="match status" value="1"/>
</dbReference>
<organism evidence="6 7">
    <name type="scientific">Pseudomonas eucalypticola</name>
    <dbReference type="NCBI Taxonomy" id="2599595"/>
    <lineage>
        <taxon>Bacteria</taxon>
        <taxon>Pseudomonadati</taxon>
        <taxon>Pseudomonadota</taxon>
        <taxon>Gammaproteobacteria</taxon>
        <taxon>Pseudomonadales</taxon>
        <taxon>Pseudomonadaceae</taxon>
        <taxon>Pseudomonas</taxon>
    </lineage>
</organism>
<proteinExistence type="inferred from homology"/>
<evidence type="ECO:0000256" key="1">
    <source>
        <dbReference type="ARBA" id="ARBA00009437"/>
    </source>
</evidence>
<dbReference type="Pfam" id="PF00126">
    <property type="entry name" value="HTH_1"/>
    <property type="match status" value="1"/>
</dbReference>
<keyword evidence="7" id="KW-1185">Reference proteome</keyword>